<evidence type="ECO:0000313" key="3">
    <source>
        <dbReference type="Proteomes" id="UP000789759"/>
    </source>
</evidence>
<accession>A0A9N9AXU0</accession>
<reference evidence="2" key="1">
    <citation type="submission" date="2021-06" db="EMBL/GenBank/DDBJ databases">
        <authorList>
            <person name="Kallberg Y."/>
            <person name="Tangrot J."/>
            <person name="Rosling A."/>
        </authorList>
    </citation>
    <scope>NUCLEOTIDE SEQUENCE</scope>
    <source>
        <strain evidence="2">FL966</strain>
    </source>
</reference>
<sequence length="673" mass="79381">MPKKKLENILNDELPNSNGNYSFLSKETFYNLYDDYVKNNVKENYRWDLEINETQYNEIISVLENPKKSKLFNKDRRSYITTNYTIKIIDDQKIIFYTLVGKRANLKDLCLLVKKEEIYDKLAKLHIKSVHGGINDLWNIVRPIYENIKQWATAIFVSASIKATPYGAVFGWPIKLTNLVVSDILKDSQIINEQDIGSDIDMPEYTENLSDLDSDLDKNLNENNNLNNINDNKGKEKEINFTKQTKFKPKIVYKNNINNIKFFEKTPKFDDNWDIIKNSWENYFGKSNKHFQKVPLLEMKKTLNNIKYMKLYSQYPFDELVIWENKLNSWISDFNENEFVSIKLEELNKQEELRDLNYQTELEKEIELEIEELNKQEEIKKLYIDIADDESSDILTTEDNNFYTYSEDEDENDEIFSNKSIEDEIFSNKYIENEISSNRSIEDEISSNKSIEDEISSIKSIDDETSSNKSIEDEIFSDKSIEDRTKNKSKENNSNSKNINLLKEHQKNHQKKLEQIRKSNEAYRKILKKEMLQRMHKNKKNYKKGEFAKISILKIDRKSSLSAPFLFVKILKIIKKGLYQIGCSVGILERYYKEEELISVHCKDFPDLNHIPDIKISLRSAVKQIETITKNNQNNTKCKCTKLCDTKKCICKKVEKFCTKNCHNGNICKNYRI</sequence>
<proteinExistence type="predicted"/>
<dbReference type="EMBL" id="CAJVQA010002361">
    <property type="protein sequence ID" value="CAG8544616.1"/>
    <property type="molecule type" value="Genomic_DNA"/>
</dbReference>
<feature type="region of interest" description="Disordered" evidence="1">
    <location>
        <begin position="479"/>
        <end position="515"/>
    </location>
</feature>
<evidence type="ECO:0000313" key="2">
    <source>
        <dbReference type="EMBL" id="CAG8544616.1"/>
    </source>
</evidence>
<protein>
    <submittedName>
        <fullName evidence="2">4348_t:CDS:1</fullName>
    </submittedName>
</protein>
<comment type="caution">
    <text evidence="2">The sequence shown here is derived from an EMBL/GenBank/DDBJ whole genome shotgun (WGS) entry which is preliminary data.</text>
</comment>
<dbReference type="AlphaFoldDB" id="A0A9N9AXU0"/>
<feature type="compositionally biased region" description="Basic and acidic residues" evidence="1">
    <location>
        <begin position="479"/>
        <end position="491"/>
    </location>
</feature>
<keyword evidence="3" id="KW-1185">Reference proteome</keyword>
<gene>
    <name evidence="2" type="ORF">CPELLU_LOCUS4457</name>
</gene>
<feature type="compositionally biased region" description="Basic and acidic residues" evidence="1">
    <location>
        <begin position="502"/>
        <end position="515"/>
    </location>
</feature>
<dbReference type="Proteomes" id="UP000789759">
    <property type="component" value="Unassembled WGS sequence"/>
</dbReference>
<organism evidence="2 3">
    <name type="scientific">Cetraspora pellucida</name>
    <dbReference type="NCBI Taxonomy" id="1433469"/>
    <lineage>
        <taxon>Eukaryota</taxon>
        <taxon>Fungi</taxon>
        <taxon>Fungi incertae sedis</taxon>
        <taxon>Mucoromycota</taxon>
        <taxon>Glomeromycotina</taxon>
        <taxon>Glomeromycetes</taxon>
        <taxon>Diversisporales</taxon>
        <taxon>Gigasporaceae</taxon>
        <taxon>Cetraspora</taxon>
    </lineage>
</organism>
<evidence type="ECO:0000256" key="1">
    <source>
        <dbReference type="SAM" id="MobiDB-lite"/>
    </source>
</evidence>
<feature type="compositionally biased region" description="Low complexity" evidence="1">
    <location>
        <begin position="492"/>
        <end position="501"/>
    </location>
</feature>
<name>A0A9N9AXU0_9GLOM</name>